<dbReference type="Gene3D" id="3.10.590.10">
    <property type="entry name" value="ph1033 like domains"/>
    <property type="match status" value="1"/>
</dbReference>
<dbReference type="OrthoDB" id="9793567at2"/>
<evidence type="ECO:0000313" key="3">
    <source>
        <dbReference type="EMBL" id="SFH62673.1"/>
    </source>
</evidence>
<dbReference type="Proteomes" id="UP000198649">
    <property type="component" value="Unassembled WGS sequence"/>
</dbReference>
<reference evidence="3 4" key="1">
    <citation type="submission" date="2016-10" db="EMBL/GenBank/DDBJ databases">
        <authorList>
            <person name="de Groot N.N."/>
        </authorList>
    </citation>
    <scope>NUCLEOTIDE SEQUENCE [LARGE SCALE GENOMIC DNA]</scope>
    <source>
        <strain evidence="3 4">CGMCC 1.11156</strain>
    </source>
</reference>
<dbReference type="InterPro" id="IPR015947">
    <property type="entry name" value="PUA-like_sf"/>
</dbReference>
<gene>
    <name evidence="3" type="ORF">SAMN05216561_101184</name>
</gene>
<evidence type="ECO:0000313" key="4">
    <source>
        <dbReference type="Proteomes" id="UP000198649"/>
    </source>
</evidence>
<dbReference type="AlphaFoldDB" id="A0A1I3BK91"/>
<feature type="domain" description="EVE" evidence="2">
    <location>
        <begin position="9"/>
        <end position="137"/>
    </location>
</feature>
<dbReference type="InterPro" id="IPR022996">
    <property type="entry name" value="UPF0310"/>
</dbReference>
<evidence type="ECO:0000259" key="2">
    <source>
        <dbReference type="Pfam" id="PF01878"/>
    </source>
</evidence>
<dbReference type="Pfam" id="PF01878">
    <property type="entry name" value="EVE"/>
    <property type="match status" value="1"/>
</dbReference>
<sequence length="150" mass="16810">MTHLDTRRYWVSTINLEHVLLGVEGGFTQADHGRDTRLRALGRGDLIAFYSPRPSMGSQVTLQQLTALGEIADDEPYQVQMGDDFHPWRRRVAFEEVGRVPIRPLIPMLGFVTDEQRWGLPFRRGLLEVTAGDFGVLAGALRDGVTHAPT</sequence>
<organism evidence="3 4">
    <name type="scientific">Nocardioides psychrotolerans</name>
    <dbReference type="NCBI Taxonomy" id="1005945"/>
    <lineage>
        <taxon>Bacteria</taxon>
        <taxon>Bacillati</taxon>
        <taxon>Actinomycetota</taxon>
        <taxon>Actinomycetes</taxon>
        <taxon>Propionibacteriales</taxon>
        <taxon>Nocardioidaceae</taxon>
        <taxon>Nocardioides</taxon>
    </lineage>
</organism>
<dbReference type="CDD" id="cd21132">
    <property type="entry name" value="EVE-like"/>
    <property type="match status" value="1"/>
</dbReference>
<dbReference type="STRING" id="1005945.SAMN05216561_101184"/>
<proteinExistence type="inferred from homology"/>
<dbReference type="HAMAP" id="MF_00771">
    <property type="entry name" value="UPF0310"/>
    <property type="match status" value="1"/>
</dbReference>
<dbReference type="InterPro" id="IPR002740">
    <property type="entry name" value="EVE_domain"/>
</dbReference>
<comment type="similarity">
    <text evidence="1">Belongs to the UPF0310 family.</text>
</comment>
<name>A0A1I3BK91_9ACTN</name>
<dbReference type="RefSeq" id="WP_091109646.1">
    <property type="nucleotide sequence ID" value="NZ_BKAF01000001.1"/>
</dbReference>
<protein>
    <recommendedName>
        <fullName evidence="1">UPF0310 protein SAMN05216561_101184</fullName>
    </recommendedName>
</protein>
<dbReference type="SUPFAM" id="SSF88697">
    <property type="entry name" value="PUA domain-like"/>
    <property type="match status" value="1"/>
</dbReference>
<evidence type="ECO:0000256" key="1">
    <source>
        <dbReference type="HAMAP-Rule" id="MF_00771"/>
    </source>
</evidence>
<accession>A0A1I3BK91</accession>
<keyword evidence="4" id="KW-1185">Reference proteome</keyword>
<dbReference type="EMBL" id="FOQG01000001">
    <property type="protein sequence ID" value="SFH62673.1"/>
    <property type="molecule type" value="Genomic_DNA"/>
</dbReference>